<protein>
    <submittedName>
        <fullName evidence="2">Uncharacterized protein</fullName>
    </submittedName>
</protein>
<organism evidence="2 3">
    <name type="scientific">Desulfoluna butyratoxydans</name>
    <dbReference type="NCBI Taxonomy" id="231438"/>
    <lineage>
        <taxon>Bacteria</taxon>
        <taxon>Pseudomonadati</taxon>
        <taxon>Thermodesulfobacteriota</taxon>
        <taxon>Desulfobacteria</taxon>
        <taxon>Desulfobacterales</taxon>
        <taxon>Desulfolunaceae</taxon>
        <taxon>Desulfoluna</taxon>
    </lineage>
</organism>
<keyword evidence="3" id="KW-1185">Reference proteome</keyword>
<reference evidence="2 3" key="1">
    <citation type="submission" date="2019-03" db="EMBL/GenBank/DDBJ databases">
        <authorList>
            <person name="Nijsse B."/>
        </authorList>
    </citation>
    <scope>NUCLEOTIDE SEQUENCE [LARGE SCALE GENOMIC DNA]</scope>
    <source>
        <strain evidence="2">Desulfoluna butyratoxydans MSL71</strain>
    </source>
</reference>
<dbReference type="Proteomes" id="UP000507962">
    <property type="component" value="Unassembled WGS sequence"/>
</dbReference>
<feature type="signal peptide" evidence="1">
    <location>
        <begin position="1"/>
        <end position="24"/>
    </location>
</feature>
<sequence>MNIRWKRAWALVLALLIWSAPAWAAQVERRGDRVWIVDRLGDRWEVTHAETLGFEPDKFQYGIGKDAIVPLDERAFSSAPADVRDRERVIGFGSDEDARAVSVRILSLHEILNTQLKDAWVAAAY</sequence>
<evidence type="ECO:0000256" key="1">
    <source>
        <dbReference type="SAM" id="SignalP"/>
    </source>
</evidence>
<proteinExistence type="predicted"/>
<keyword evidence="1" id="KW-0732">Signal</keyword>
<evidence type="ECO:0000313" key="2">
    <source>
        <dbReference type="EMBL" id="VFQ46070.1"/>
    </source>
</evidence>
<accession>A0A4U8YQG7</accession>
<gene>
    <name evidence="2" type="ORF">MSL71_37330</name>
</gene>
<dbReference type="RefSeq" id="WP_180143345.1">
    <property type="nucleotide sequence ID" value="NZ_CAADHO010000007.1"/>
</dbReference>
<dbReference type="EMBL" id="CAADHO010000007">
    <property type="protein sequence ID" value="VFQ46070.1"/>
    <property type="molecule type" value="Genomic_DNA"/>
</dbReference>
<name>A0A4U8YQG7_9BACT</name>
<evidence type="ECO:0000313" key="3">
    <source>
        <dbReference type="Proteomes" id="UP000507962"/>
    </source>
</evidence>
<dbReference type="AlphaFoldDB" id="A0A4U8YQG7"/>
<feature type="chain" id="PRO_5020637525" evidence="1">
    <location>
        <begin position="25"/>
        <end position="125"/>
    </location>
</feature>